<keyword evidence="3" id="KW-1185">Reference proteome</keyword>
<dbReference type="Gene3D" id="3.40.50.1110">
    <property type="entry name" value="SGNH hydrolase"/>
    <property type="match status" value="1"/>
</dbReference>
<dbReference type="InterPro" id="IPR036514">
    <property type="entry name" value="SGNH_hydro_sf"/>
</dbReference>
<dbReference type="PANTHER" id="PTHR30383:SF24">
    <property type="entry name" value="THIOESTERASE 1_PROTEASE 1_LYSOPHOSPHOLIPASE L1"/>
    <property type="match status" value="1"/>
</dbReference>
<protein>
    <submittedName>
        <fullName evidence="2">Arylesterase</fullName>
    </submittedName>
</protein>
<dbReference type="CDD" id="cd01822">
    <property type="entry name" value="Lysophospholipase_L1_like"/>
    <property type="match status" value="1"/>
</dbReference>
<sequence>MLRAPVLPVSFRYGARARLRNLLAAALLALPGLAAAEPLELVALGDSLTQGYGLPEGEGLVPQLQAWLLANGADVRVVNAGVSGDTTAGGRARLGWSLTDQTDALMIALGGNDLLRGLPPTESRANLEAMLTEAQGRDLPVLLVGLPAPGNYGPDYKAEFDGMWHDLAARFDALLVPNLLAPIMDLAPEDRARREVMQDDNIHPSAAGVALIVAALGPPVLELLGRAR</sequence>
<dbReference type="GO" id="GO:0004622">
    <property type="term" value="F:phosphatidylcholine lysophospholipase activity"/>
    <property type="evidence" value="ECO:0007669"/>
    <property type="project" value="TreeGrafter"/>
</dbReference>
<feature type="domain" description="SGNH hydrolase-type esterase" evidence="1">
    <location>
        <begin position="43"/>
        <end position="210"/>
    </location>
</feature>
<accession>A0A2T4JBC7</accession>
<proteinExistence type="predicted"/>
<dbReference type="Pfam" id="PF13472">
    <property type="entry name" value="Lipase_GDSL_2"/>
    <property type="match status" value="1"/>
</dbReference>
<evidence type="ECO:0000313" key="3">
    <source>
        <dbReference type="Proteomes" id="UP000241899"/>
    </source>
</evidence>
<gene>
    <name evidence="2" type="ORF">C5F46_14105</name>
</gene>
<dbReference type="OrthoDB" id="9786188at2"/>
<dbReference type="RefSeq" id="WP_107325980.1">
    <property type="nucleotide sequence ID" value="NZ_NHSP01000065.1"/>
</dbReference>
<dbReference type="InterPro" id="IPR013830">
    <property type="entry name" value="SGNH_hydro"/>
</dbReference>
<evidence type="ECO:0000313" key="2">
    <source>
        <dbReference type="EMBL" id="PTE15202.1"/>
    </source>
</evidence>
<dbReference type="PANTHER" id="PTHR30383">
    <property type="entry name" value="THIOESTERASE 1/PROTEASE 1/LYSOPHOSPHOLIPASE L1"/>
    <property type="match status" value="1"/>
</dbReference>
<dbReference type="Proteomes" id="UP000241899">
    <property type="component" value="Unassembled WGS sequence"/>
</dbReference>
<name>A0A2T4JBC7_9RHOB</name>
<reference evidence="2 3" key="1">
    <citation type="submission" date="2018-03" db="EMBL/GenBank/DDBJ databases">
        <title>Rhodobacter veldkampii.</title>
        <authorList>
            <person name="Meyer T.E."/>
            <person name="Miller S."/>
            <person name="Lodha T."/>
            <person name="Gandham S."/>
            <person name="Chintalapati S."/>
            <person name="Chintalapati V.R."/>
        </authorList>
    </citation>
    <scope>NUCLEOTIDE SEQUENCE [LARGE SCALE GENOMIC DNA]</scope>
    <source>
        <strain evidence="2 3">DSM 11550</strain>
    </source>
</reference>
<evidence type="ECO:0000259" key="1">
    <source>
        <dbReference type="Pfam" id="PF13472"/>
    </source>
</evidence>
<dbReference type="AlphaFoldDB" id="A0A2T4JBC7"/>
<dbReference type="InterPro" id="IPR051532">
    <property type="entry name" value="Ester_Hydrolysis_Enzymes"/>
</dbReference>
<dbReference type="EMBL" id="PZKF01000046">
    <property type="protein sequence ID" value="PTE15202.1"/>
    <property type="molecule type" value="Genomic_DNA"/>
</dbReference>
<organism evidence="2 3">
    <name type="scientific">Phaeovulum veldkampii DSM 11550</name>
    <dbReference type="NCBI Taxonomy" id="1185920"/>
    <lineage>
        <taxon>Bacteria</taxon>
        <taxon>Pseudomonadati</taxon>
        <taxon>Pseudomonadota</taxon>
        <taxon>Alphaproteobacteria</taxon>
        <taxon>Rhodobacterales</taxon>
        <taxon>Paracoccaceae</taxon>
        <taxon>Phaeovulum</taxon>
    </lineage>
</organism>
<comment type="caution">
    <text evidence="2">The sequence shown here is derived from an EMBL/GenBank/DDBJ whole genome shotgun (WGS) entry which is preliminary data.</text>
</comment>
<dbReference type="SUPFAM" id="SSF52266">
    <property type="entry name" value="SGNH hydrolase"/>
    <property type="match status" value="1"/>
</dbReference>